<feature type="chain" id="PRO_5020655255" evidence="1">
    <location>
        <begin position="22"/>
        <end position="563"/>
    </location>
</feature>
<organism evidence="3 4">
    <name type="scientific">Ilyomonas limi</name>
    <dbReference type="NCBI Taxonomy" id="2575867"/>
    <lineage>
        <taxon>Bacteria</taxon>
        <taxon>Pseudomonadati</taxon>
        <taxon>Bacteroidota</taxon>
        <taxon>Chitinophagia</taxon>
        <taxon>Chitinophagales</taxon>
        <taxon>Chitinophagaceae</taxon>
        <taxon>Ilyomonas</taxon>
    </lineage>
</organism>
<sequence length="563" mass="61095">MKHKLLMPLCTAAFICLHAFGQPAITNQVVSGSSSYDDLQSMYLTNDKGLIAGGYSASNISGDKTEDSRGGYDYWIVKYNRHGKIQWDKTIGGSAADYLSSIHQTKDSGYILGGSSLSDKSGEKTQNSRGLEDFWIVKLNRSGKIEWDKTIGGSNYDYLSSVEQTKDGGYILGGTSISDRSGEKTQNSRGSNDYWVLKIDKAGNIQWQRTIGGSGVDGLTAIHQTKDGGYIISGQSNSNASGEKTENNKCNCTDVTYSYDYWIVKLNGNGQIQWDKTIGGGDTGGFTGNDGYNTIQQTRDGGYIVGGLSNSNATGDKTENSKGNYDYWIVKLDTKGNKQWDKTIGGSSLDGNDNLSIQQTSDGGYIMASESWSNKSGDKTEDNKCPGACGDEFGDPYFDYWVVKTDSIGNIQWDKTIGGRENDICEVVKEVRPNVYVVGGSSNSTISGDKTIPSKGYDDYWIVKLKYTSTSTSPIASVNQKKVMFTASSDSKFSAYPNPAKDIIHIQNGGRSATFTLTNQSGKILLTQKVNGNSSINITHLPSGVYFLKDNSTGITQKIVVIK</sequence>
<evidence type="ECO:0000313" key="3">
    <source>
        <dbReference type="EMBL" id="TKK65971.1"/>
    </source>
</evidence>
<dbReference type="PANTHER" id="PTHR42754">
    <property type="entry name" value="ENDOGLUCANASE"/>
    <property type="match status" value="1"/>
</dbReference>
<evidence type="ECO:0000256" key="1">
    <source>
        <dbReference type="SAM" id="SignalP"/>
    </source>
</evidence>
<dbReference type="AlphaFoldDB" id="A0A4U3KU82"/>
<dbReference type="NCBIfam" id="TIGR04183">
    <property type="entry name" value="Por_Secre_tail"/>
    <property type="match status" value="1"/>
</dbReference>
<reference evidence="3 4" key="1">
    <citation type="submission" date="2019-05" db="EMBL/GenBank/DDBJ databases">
        <title>Panacibacter sp. strain 17mud1-8 Genome sequencing and assembly.</title>
        <authorList>
            <person name="Chhetri G."/>
        </authorList>
    </citation>
    <scope>NUCLEOTIDE SEQUENCE [LARGE SCALE GENOMIC DNA]</scope>
    <source>
        <strain evidence="3 4">17mud1-8</strain>
    </source>
</reference>
<keyword evidence="4" id="KW-1185">Reference proteome</keyword>
<name>A0A4U3KU82_9BACT</name>
<dbReference type="InterPro" id="IPR026444">
    <property type="entry name" value="Secre_tail"/>
</dbReference>
<dbReference type="OrthoDB" id="9811934at2"/>
<protein>
    <submittedName>
        <fullName evidence="3">T9SS type A sorting domain-containing protein</fullName>
    </submittedName>
</protein>
<feature type="domain" description="Secretion system C-terminal sorting" evidence="2">
    <location>
        <begin position="496"/>
        <end position="561"/>
    </location>
</feature>
<dbReference type="Pfam" id="PF18962">
    <property type="entry name" value="Por_Secre_tail"/>
    <property type="match status" value="1"/>
</dbReference>
<evidence type="ECO:0000313" key="4">
    <source>
        <dbReference type="Proteomes" id="UP000305848"/>
    </source>
</evidence>
<gene>
    <name evidence="3" type="ORF">FC093_18380</name>
</gene>
<dbReference type="PANTHER" id="PTHR42754:SF1">
    <property type="entry name" value="LIPOPROTEIN"/>
    <property type="match status" value="1"/>
</dbReference>
<comment type="caution">
    <text evidence="3">The sequence shown here is derived from an EMBL/GenBank/DDBJ whole genome shotgun (WGS) entry which is preliminary data.</text>
</comment>
<dbReference type="EMBL" id="SZQL01000017">
    <property type="protein sequence ID" value="TKK65971.1"/>
    <property type="molecule type" value="Genomic_DNA"/>
</dbReference>
<keyword evidence="1" id="KW-0732">Signal</keyword>
<dbReference type="Proteomes" id="UP000305848">
    <property type="component" value="Unassembled WGS sequence"/>
</dbReference>
<proteinExistence type="predicted"/>
<evidence type="ECO:0000259" key="2">
    <source>
        <dbReference type="Pfam" id="PF18962"/>
    </source>
</evidence>
<accession>A0A4U3KU82</accession>
<dbReference type="RefSeq" id="WP_137263279.1">
    <property type="nucleotide sequence ID" value="NZ_SZQL01000017.1"/>
</dbReference>
<feature type="signal peptide" evidence="1">
    <location>
        <begin position="1"/>
        <end position="21"/>
    </location>
</feature>